<accession>A0ABN7VCL9</accession>
<reference evidence="2 3" key="1">
    <citation type="submission" date="2021-06" db="EMBL/GenBank/DDBJ databases">
        <authorList>
            <person name="Kallberg Y."/>
            <person name="Tangrot J."/>
            <person name="Rosling A."/>
        </authorList>
    </citation>
    <scope>NUCLEOTIDE SEQUENCE [LARGE SCALE GENOMIC DNA]</scope>
    <source>
        <strain evidence="2 3">120-4 pot B 10/14</strain>
    </source>
</reference>
<keyword evidence="3" id="KW-1185">Reference proteome</keyword>
<dbReference type="EMBL" id="CAJVQB010012007">
    <property type="protein sequence ID" value="CAG8752138.1"/>
    <property type="molecule type" value="Genomic_DNA"/>
</dbReference>
<sequence>MFFFLKLKKNVRTVETQTESETWKWEQNEVENIGWPDSTSEEVIIYEEPLTYEDQSSESVVTIQEEENPFSLTQTTEYENRSENSQTLTEDNSS</sequence>
<organism evidence="2 3">
    <name type="scientific">Gigaspora margarita</name>
    <dbReference type="NCBI Taxonomy" id="4874"/>
    <lineage>
        <taxon>Eukaryota</taxon>
        <taxon>Fungi</taxon>
        <taxon>Fungi incertae sedis</taxon>
        <taxon>Mucoromycota</taxon>
        <taxon>Glomeromycotina</taxon>
        <taxon>Glomeromycetes</taxon>
        <taxon>Diversisporales</taxon>
        <taxon>Gigasporaceae</taxon>
        <taxon>Gigaspora</taxon>
    </lineage>
</organism>
<evidence type="ECO:0000313" key="3">
    <source>
        <dbReference type="Proteomes" id="UP000789901"/>
    </source>
</evidence>
<evidence type="ECO:0000313" key="2">
    <source>
        <dbReference type="EMBL" id="CAG8752138.1"/>
    </source>
</evidence>
<feature type="non-terminal residue" evidence="2">
    <location>
        <position position="94"/>
    </location>
</feature>
<proteinExistence type="predicted"/>
<feature type="region of interest" description="Disordered" evidence="1">
    <location>
        <begin position="68"/>
        <end position="94"/>
    </location>
</feature>
<dbReference type="Proteomes" id="UP000789901">
    <property type="component" value="Unassembled WGS sequence"/>
</dbReference>
<feature type="compositionally biased region" description="Polar residues" evidence="1">
    <location>
        <begin position="70"/>
        <end position="94"/>
    </location>
</feature>
<gene>
    <name evidence="2" type="ORF">GMARGA_LOCUS16517</name>
</gene>
<name>A0ABN7VCL9_GIGMA</name>
<protein>
    <submittedName>
        <fullName evidence="2">23804_t:CDS:1</fullName>
    </submittedName>
</protein>
<evidence type="ECO:0000256" key="1">
    <source>
        <dbReference type="SAM" id="MobiDB-lite"/>
    </source>
</evidence>
<comment type="caution">
    <text evidence="2">The sequence shown here is derived from an EMBL/GenBank/DDBJ whole genome shotgun (WGS) entry which is preliminary data.</text>
</comment>